<dbReference type="InterPro" id="IPR053024">
    <property type="entry name" value="Fungal_surface_NADase"/>
</dbReference>
<dbReference type="Proteomes" id="UP000475385">
    <property type="component" value="Unassembled WGS sequence"/>
</dbReference>
<dbReference type="AlphaFoldDB" id="A0A6M1LUA4"/>
<feature type="signal peptide" evidence="1">
    <location>
        <begin position="1"/>
        <end position="16"/>
    </location>
</feature>
<dbReference type="PANTHER" id="PTHR42059">
    <property type="entry name" value="TNT DOMAIN-CONTAINING PROTEIN"/>
    <property type="match status" value="1"/>
</dbReference>
<sequence length="151" mass="16140">MRRALLLLALAVTACAEPPLPLPPGARPDLAREWLTPQGYRWPPDNGFGERATWIVLPPGMLLDRFGPETGRFLSPRGAAFGARALPGICRDLPYHSYRVSAPLLARVGYALPWFGEPGGATQLFTDATVAQLLADGTLVAVPAGDAPCPR</sequence>
<comment type="caution">
    <text evidence="3">The sequence shown here is derived from an EMBL/GenBank/DDBJ whole genome shotgun (WGS) entry which is preliminary data.</text>
</comment>
<keyword evidence="4" id="KW-1185">Reference proteome</keyword>
<protein>
    <submittedName>
        <fullName evidence="3">TNT domain-containing protein</fullName>
    </submittedName>
</protein>
<dbReference type="PANTHER" id="PTHR42059:SF1">
    <property type="entry name" value="TNT DOMAIN-CONTAINING PROTEIN"/>
    <property type="match status" value="1"/>
</dbReference>
<dbReference type="GO" id="GO:0050135">
    <property type="term" value="F:NADP+ nucleosidase activity"/>
    <property type="evidence" value="ECO:0007669"/>
    <property type="project" value="InterPro"/>
</dbReference>
<keyword evidence="1" id="KW-0732">Signal</keyword>
<feature type="domain" description="TNT" evidence="2">
    <location>
        <begin position="57"/>
        <end position="141"/>
    </location>
</feature>
<dbReference type="Pfam" id="PF14021">
    <property type="entry name" value="TNT"/>
    <property type="match status" value="1"/>
</dbReference>
<dbReference type="RefSeq" id="WP_164697954.1">
    <property type="nucleotide sequence ID" value="NZ_JAAIKB010000023.1"/>
</dbReference>
<reference evidence="3 4" key="1">
    <citation type="submission" date="2020-03" db="EMBL/GenBank/DDBJ databases">
        <title>Roseomonas stagni sp. nov., isolated from pond water in Japan.</title>
        <authorList>
            <person name="Furuhata K."/>
            <person name="Miyamoto H."/>
            <person name="Goto K."/>
        </authorList>
    </citation>
    <scope>NUCLEOTIDE SEQUENCE [LARGE SCALE GENOMIC DNA]</scope>
    <source>
        <strain evidence="3 4">PeD5</strain>
    </source>
</reference>
<proteinExistence type="predicted"/>
<evidence type="ECO:0000313" key="3">
    <source>
        <dbReference type="EMBL" id="NGM24038.1"/>
    </source>
</evidence>
<organism evidence="3 4">
    <name type="scientific">Falsiroseomonas algicola</name>
    <dbReference type="NCBI Taxonomy" id="2716930"/>
    <lineage>
        <taxon>Bacteria</taxon>
        <taxon>Pseudomonadati</taxon>
        <taxon>Pseudomonadota</taxon>
        <taxon>Alphaproteobacteria</taxon>
        <taxon>Acetobacterales</taxon>
        <taxon>Roseomonadaceae</taxon>
        <taxon>Falsiroseomonas</taxon>
    </lineage>
</organism>
<feature type="chain" id="PRO_5026996368" evidence="1">
    <location>
        <begin position="17"/>
        <end position="151"/>
    </location>
</feature>
<dbReference type="PROSITE" id="PS51257">
    <property type="entry name" value="PROKAR_LIPOPROTEIN"/>
    <property type="match status" value="1"/>
</dbReference>
<dbReference type="EMBL" id="JAAIKB010000023">
    <property type="protein sequence ID" value="NGM24038.1"/>
    <property type="molecule type" value="Genomic_DNA"/>
</dbReference>
<name>A0A6M1LUA4_9PROT</name>
<gene>
    <name evidence="3" type="ORF">G3576_28795</name>
</gene>
<dbReference type="InterPro" id="IPR025331">
    <property type="entry name" value="TNT"/>
</dbReference>
<accession>A0A6M1LUA4</accession>
<evidence type="ECO:0000313" key="4">
    <source>
        <dbReference type="Proteomes" id="UP000475385"/>
    </source>
</evidence>
<evidence type="ECO:0000259" key="2">
    <source>
        <dbReference type="Pfam" id="PF14021"/>
    </source>
</evidence>
<evidence type="ECO:0000256" key="1">
    <source>
        <dbReference type="SAM" id="SignalP"/>
    </source>
</evidence>